<dbReference type="Proteomes" id="UP001595712">
    <property type="component" value="Unassembled WGS sequence"/>
</dbReference>
<organism evidence="6 7">
    <name type="scientific">Glycomyces rhizosphaerae</name>
    <dbReference type="NCBI Taxonomy" id="2054422"/>
    <lineage>
        <taxon>Bacteria</taxon>
        <taxon>Bacillati</taxon>
        <taxon>Actinomycetota</taxon>
        <taxon>Actinomycetes</taxon>
        <taxon>Glycomycetales</taxon>
        <taxon>Glycomycetaceae</taxon>
        <taxon>Glycomyces</taxon>
    </lineage>
</organism>
<evidence type="ECO:0000259" key="5">
    <source>
        <dbReference type="Pfam" id="PF13407"/>
    </source>
</evidence>
<sequence>MQTTRLAFASAAALGLLLATGCTTDTPAETPEADASTEKSGDEWFVQAEYDEQLAQRDIAPEGDPNTPWLQAIEPEWVDTTEFKRDGGGATVCFSNASVSNPWRVTGWITMQEQVAVLKEAGEIGEFRSSDAGDDDDQQISDIQAFVDSGECDALIISPSTTATLTPAVETACASGIPVIVFDRGVNTDCATTFIHPIGGYAYGADAAEFLVENLEPGSKVLALRILPGVDVLEHRWAAAQEIFGDSELEILGNEFTGGDAAEIKNIVTQYLQRGDVDGIWMDAGDGAVAAIEAFEDAGKPYPVMAGEDELSFLRKWEETGMTAIAPVYSNFQWRTPVLAATMILKGEQVPSEWVLPQEPITDADLADYLERNADMPSLHYAKFGGEDLPGFPDAWRDR</sequence>
<dbReference type="InterPro" id="IPR025997">
    <property type="entry name" value="SBP_2_dom"/>
</dbReference>
<dbReference type="InterPro" id="IPR028082">
    <property type="entry name" value="Peripla_BP_I"/>
</dbReference>
<evidence type="ECO:0000313" key="6">
    <source>
        <dbReference type="EMBL" id="MFC3495951.1"/>
    </source>
</evidence>
<proteinExistence type="inferred from homology"/>
<evidence type="ECO:0000256" key="4">
    <source>
        <dbReference type="SAM" id="SignalP"/>
    </source>
</evidence>
<gene>
    <name evidence="6" type="ORF">ACFO8M_26010</name>
</gene>
<feature type="signal peptide" evidence="4">
    <location>
        <begin position="1"/>
        <end position="24"/>
    </location>
</feature>
<dbReference type="SUPFAM" id="SSF53822">
    <property type="entry name" value="Periplasmic binding protein-like I"/>
    <property type="match status" value="1"/>
</dbReference>
<evidence type="ECO:0000256" key="1">
    <source>
        <dbReference type="ARBA" id="ARBA00004196"/>
    </source>
</evidence>
<dbReference type="RefSeq" id="WP_387980933.1">
    <property type="nucleotide sequence ID" value="NZ_JBHRWO010000022.1"/>
</dbReference>
<protein>
    <submittedName>
        <fullName evidence="6">Substrate-binding domain-containing protein</fullName>
    </submittedName>
</protein>
<dbReference type="PROSITE" id="PS51257">
    <property type="entry name" value="PROKAR_LIPOPROTEIN"/>
    <property type="match status" value="1"/>
</dbReference>
<feature type="domain" description="Periplasmic binding protein" evidence="5">
    <location>
        <begin position="94"/>
        <end position="348"/>
    </location>
</feature>
<comment type="subcellular location">
    <subcellularLocation>
        <location evidence="1">Cell envelope</location>
    </subcellularLocation>
</comment>
<dbReference type="Pfam" id="PF13407">
    <property type="entry name" value="Peripla_BP_4"/>
    <property type="match status" value="1"/>
</dbReference>
<comment type="similarity">
    <text evidence="2">Belongs to the bacterial solute-binding protein 2 family.</text>
</comment>
<keyword evidence="7" id="KW-1185">Reference proteome</keyword>
<name>A0ABV7Q539_9ACTN</name>
<dbReference type="EMBL" id="JBHRWO010000022">
    <property type="protein sequence ID" value="MFC3495951.1"/>
    <property type="molecule type" value="Genomic_DNA"/>
</dbReference>
<dbReference type="PANTHER" id="PTHR46847:SF1">
    <property type="entry name" value="D-ALLOSE-BINDING PERIPLASMIC PROTEIN-RELATED"/>
    <property type="match status" value="1"/>
</dbReference>
<feature type="chain" id="PRO_5046005670" evidence="4">
    <location>
        <begin position="25"/>
        <end position="399"/>
    </location>
</feature>
<dbReference type="Gene3D" id="3.40.50.2300">
    <property type="match status" value="2"/>
</dbReference>
<evidence type="ECO:0000256" key="3">
    <source>
        <dbReference type="ARBA" id="ARBA00022729"/>
    </source>
</evidence>
<dbReference type="PANTHER" id="PTHR46847">
    <property type="entry name" value="D-ALLOSE-BINDING PERIPLASMIC PROTEIN-RELATED"/>
    <property type="match status" value="1"/>
</dbReference>
<evidence type="ECO:0000256" key="2">
    <source>
        <dbReference type="ARBA" id="ARBA00007639"/>
    </source>
</evidence>
<reference evidence="7" key="1">
    <citation type="journal article" date="2019" name="Int. J. Syst. Evol. Microbiol.">
        <title>The Global Catalogue of Microorganisms (GCM) 10K type strain sequencing project: providing services to taxonomists for standard genome sequencing and annotation.</title>
        <authorList>
            <consortium name="The Broad Institute Genomics Platform"/>
            <consortium name="The Broad Institute Genome Sequencing Center for Infectious Disease"/>
            <person name="Wu L."/>
            <person name="Ma J."/>
        </authorList>
    </citation>
    <scope>NUCLEOTIDE SEQUENCE [LARGE SCALE GENOMIC DNA]</scope>
    <source>
        <strain evidence="7">CGMCC 4.7396</strain>
    </source>
</reference>
<evidence type="ECO:0000313" key="7">
    <source>
        <dbReference type="Proteomes" id="UP001595712"/>
    </source>
</evidence>
<keyword evidence="3 4" id="KW-0732">Signal</keyword>
<accession>A0ABV7Q539</accession>
<comment type="caution">
    <text evidence="6">The sequence shown here is derived from an EMBL/GenBank/DDBJ whole genome shotgun (WGS) entry which is preliminary data.</text>
</comment>